<protein>
    <submittedName>
        <fullName evidence="1">Uncharacterized protein</fullName>
    </submittedName>
</protein>
<comment type="caution">
    <text evidence="1">The sequence shown here is derived from an EMBL/GenBank/DDBJ whole genome shotgun (WGS) entry which is preliminary data.</text>
</comment>
<dbReference type="EMBL" id="BGPR01076011">
    <property type="protein sequence ID" value="GBL58806.1"/>
    <property type="molecule type" value="Genomic_DNA"/>
</dbReference>
<evidence type="ECO:0000313" key="2">
    <source>
        <dbReference type="Proteomes" id="UP000499080"/>
    </source>
</evidence>
<reference evidence="1 2" key="1">
    <citation type="journal article" date="2019" name="Sci. Rep.">
        <title>Orb-weaving spider Araneus ventricosus genome elucidates the spidroin gene catalogue.</title>
        <authorList>
            <person name="Kono N."/>
            <person name="Nakamura H."/>
            <person name="Ohtoshi R."/>
            <person name="Moran D.A.P."/>
            <person name="Shinohara A."/>
            <person name="Yoshida Y."/>
            <person name="Fujiwara M."/>
            <person name="Mori M."/>
            <person name="Tomita M."/>
            <person name="Arakawa K."/>
        </authorList>
    </citation>
    <scope>NUCLEOTIDE SEQUENCE [LARGE SCALE GENOMIC DNA]</scope>
</reference>
<dbReference type="Proteomes" id="UP000499080">
    <property type="component" value="Unassembled WGS sequence"/>
</dbReference>
<keyword evidence="2" id="KW-1185">Reference proteome</keyword>
<name>A0A4Y1ZN97_ARAVE</name>
<proteinExistence type="predicted"/>
<gene>
    <name evidence="1" type="ORF">AVEN_155558_1</name>
</gene>
<organism evidence="1 2">
    <name type="scientific">Araneus ventricosus</name>
    <name type="common">Orbweaver spider</name>
    <name type="synonym">Epeira ventricosa</name>
    <dbReference type="NCBI Taxonomy" id="182803"/>
    <lineage>
        <taxon>Eukaryota</taxon>
        <taxon>Metazoa</taxon>
        <taxon>Ecdysozoa</taxon>
        <taxon>Arthropoda</taxon>
        <taxon>Chelicerata</taxon>
        <taxon>Arachnida</taxon>
        <taxon>Araneae</taxon>
        <taxon>Araneomorphae</taxon>
        <taxon>Entelegynae</taxon>
        <taxon>Araneoidea</taxon>
        <taxon>Araneidae</taxon>
        <taxon>Araneus</taxon>
    </lineage>
</organism>
<accession>A0A4Y1ZN97</accession>
<dbReference type="AlphaFoldDB" id="A0A4Y1ZN97"/>
<sequence length="118" mass="13460">MENHVVSFFLKGKWRWSPRLSHILTPKECPVLRYPWAFAQRLKIKQLNKTGFHQKYGHYSKSSVDHPVLPSGLSIACNETRQNSPPQDAGSVFPTLKGMPHTFYGLNSPSPPLTYCSY</sequence>
<evidence type="ECO:0000313" key="1">
    <source>
        <dbReference type="EMBL" id="GBL58806.1"/>
    </source>
</evidence>